<comment type="subcellular location">
    <subcellularLocation>
        <location evidence="1">Nucleus</location>
    </subcellularLocation>
</comment>
<evidence type="ECO:0000259" key="6">
    <source>
        <dbReference type="Pfam" id="PF04042"/>
    </source>
</evidence>
<keyword evidence="4" id="KW-0235">DNA replication</keyword>
<reference evidence="7" key="1">
    <citation type="submission" date="2014-07" db="EMBL/GenBank/DDBJ databases">
        <authorList>
            <person name="Martin A.A"/>
            <person name="De Silva N."/>
        </authorList>
    </citation>
    <scope>NUCLEOTIDE SEQUENCE</scope>
</reference>
<comment type="similarity">
    <text evidence="2">Belongs to the DNA polymerase alpha subunit B family.</text>
</comment>
<evidence type="ECO:0000256" key="1">
    <source>
        <dbReference type="ARBA" id="ARBA00004123"/>
    </source>
</evidence>
<evidence type="ECO:0000313" key="8">
    <source>
        <dbReference type="WBParaSite" id="SVE_1081000.1"/>
    </source>
</evidence>
<dbReference type="InterPro" id="IPR016722">
    <property type="entry name" value="DNA_pol_alpha_bsu"/>
</dbReference>
<organism evidence="7 8">
    <name type="scientific">Strongyloides venezuelensis</name>
    <name type="common">Threadworm</name>
    <dbReference type="NCBI Taxonomy" id="75913"/>
    <lineage>
        <taxon>Eukaryota</taxon>
        <taxon>Metazoa</taxon>
        <taxon>Ecdysozoa</taxon>
        <taxon>Nematoda</taxon>
        <taxon>Chromadorea</taxon>
        <taxon>Rhabditida</taxon>
        <taxon>Tylenchina</taxon>
        <taxon>Panagrolaimomorpha</taxon>
        <taxon>Strongyloidoidea</taxon>
        <taxon>Strongyloididae</taxon>
        <taxon>Strongyloides</taxon>
    </lineage>
</organism>
<dbReference type="InterPro" id="IPR007185">
    <property type="entry name" value="DNA_pol_a/d/e_bsu"/>
</dbReference>
<evidence type="ECO:0000256" key="2">
    <source>
        <dbReference type="ARBA" id="ARBA00007299"/>
    </source>
</evidence>
<name>A0A0K0FNV9_STRVS</name>
<dbReference type="PANTHER" id="PTHR23061">
    <property type="entry name" value="DNA POLYMERASE 2 ALPHA 70 KDA SUBUNIT"/>
    <property type="match status" value="1"/>
</dbReference>
<evidence type="ECO:0000256" key="3">
    <source>
        <dbReference type="ARBA" id="ARBA00018596"/>
    </source>
</evidence>
<dbReference type="PANTHER" id="PTHR23061:SF12">
    <property type="entry name" value="DNA POLYMERASE ALPHA SUBUNIT B"/>
    <property type="match status" value="1"/>
</dbReference>
<dbReference type="Proteomes" id="UP000035680">
    <property type="component" value="Unassembled WGS sequence"/>
</dbReference>
<dbReference type="Pfam" id="PF04042">
    <property type="entry name" value="DNA_pol_E_B"/>
    <property type="match status" value="1"/>
</dbReference>
<evidence type="ECO:0000256" key="4">
    <source>
        <dbReference type="ARBA" id="ARBA00022705"/>
    </source>
</evidence>
<evidence type="ECO:0000256" key="5">
    <source>
        <dbReference type="ARBA" id="ARBA00023242"/>
    </source>
</evidence>
<accession>A0A0K0FNV9</accession>
<proteinExistence type="inferred from homology"/>
<dbReference type="WBParaSite" id="SVE_1081000.1">
    <property type="protein sequence ID" value="SVE_1081000.1"/>
    <property type="gene ID" value="SVE_1081000"/>
</dbReference>
<keyword evidence="7" id="KW-1185">Reference proteome</keyword>
<dbReference type="GO" id="GO:0005658">
    <property type="term" value="C:alpha DNA polymerase:primase complex"/>
    <property type="evidence" value="ECO:0007669"/>
    <property type="project" value="TreeGrafter"/>
</dbReference>
<dbReference type="GO" id="GO:0006270">
    <property type="term" value="P:DNA replication initiation"/>
    <property type="evidence" value="ECO:0007669"/>
    <property type="project" value="TreeGrafter"/>
</dbReference>
<reference evidence="8" key="2">
    <citation type="submission" date="2015-08" db="UniProtKB">
        <authorList>
            <consortium name="WormBaseParasite"/>
        </authorList>
    </citation>
    <scope>IDENTIFICATION</scope>
</reference>
<dbReference type="Gene3D" id="3.60.21.60">
    <property type="match status" value="1"/>
</dbReference>
<dbReference type="STRING" id="75913.A0A0K0FNV9"/>
<keyword evidence="5" id="KW-0539">Nucleus</keyword>
<feature type="domain" description="DNA polymerase alpha/delta/epsilon subunit B" evidence="6">
    <location>
        <begin position="241"/>
        <end position="445"/>
    </location>
</feature>
<dbReference type="AlphaFoldDB" id="A0A0K0FNV9"/>
<evidence type="ECO:0000313" key="7">
    <source>
        <dbReference type="Proteomes" id="UP000035680"/>
    </source>
</evidence>
<protein>
    <recommendedName>
        <fullName evidence="3">DNA polymerase alpha subunit B</fullName>
    </recommendedName>
</protein>
<sequence length="501" mass="56578">MDGQDYDEFNDIENEFLGLPQNTKPKVLRENKSFPLDDYDMEVDNMFPSGNFVPASSLLTPGRTVYSAIKTPRSSIRYGSETRNLLEHHGRKYKRGTIELRTPSSLTIEKSKEIDDYMVGNDKIVDTITSDYEYYEKVLEHVYKKGDKGDGEVICGQISVNVDEYGKINDKCASLCTPDEIIPLDFDGMTKVSLFCGKRAVYRGVRESNKFRVLEELKLPSIEHAKYEGSKNDGEKSFVVHVAAGPYSLPESCDFSPLYSLIDVSMKCNVSALILIGPFVKVKQFYDKDIDHESYLADLFTQIYSHISGSNMRIIVVPNVEDDACVFPVYPTPRLDLDELLVGSLSDKITFLPDPSTFTLNGVKFSITGIDTLLHISKSDYYRNENSENENRVDRLTSHILEQQTFYPIYPPLEDLPFLGKPTSFEMIRIKEIPHVLLMSSMLPQSYRDLSECLCVNVGKTLRNGFSKLSFNLADASVGATNISDYVKGEFFELKAPDSSD</sequence>
<dbReference type="GO" id="GO:0003677">
    <property type="term" value="F:DNA binding"/>
    <property type="evidence" value="ECO:0007669"/>
    <property type="project" value="InterPro"/>
</dbReference>